<name>A0A1I7NVW6_9HYPH</name>
<dbReference type="Proteomes" id="UP000199074">
    <property type="component" value="Unassembled WGS sequence"/>
</dbReference>
<dbReference type="InterPro" id="IPR050765">
    <property type="entry name" value="Riboflavin_Biosynth_HTPR"/>
</dbReference>
<organism evidence="2 3">
    <name type="scientific">Devosia crocina</name>
    <dbReference type="NCBI Taxonomy" id="429728"/>
    <lineage>
        <taxon>Bacteria</taxon>
        <taxon>Pseudomonadati</taxon>
        <taxon>Pseudomonadota</taxon>
        <taxon>Alphaproteobacteria</taxon>
        <taxon>Hyphomicrobiales</taxon>
        <taxon>Devosiaceae</taxon>
        <taxon>Devosia</taxon>
    </lineage>
</organism>
<dbReference type="GO" id="GO:0009231">
    <property type="term" value="P:riboflavin biosynthetic process"/>
    <property type="evidence" value="ECO:0007669"/>
    <property type="project" value="InterPro"/>
</dbReference>
<dbReference type="SUPFAM" id="SSF53597">
    <property type="entry name" value="Dihydrofolate reductase-like"/>
    <property type="match status" value="1"/>
</dbReference>
<dbReference type="GO" id="GO:0008703">
    <property type="term" value="F:5-amino-6-(5-phosphoribosylamino)uracil reductase activity"/>
    <property type="evidence" value="ECO:0007669"/>
    <property type="project" value="InterPro"/>
</dbReference>
<accession>A0A1I7NVW6</accession>
<dbReference type="RefSeq" id="WP_210186462.1">
    <property type="nucleotide sequence ID" value="NZ_FPCK01000004.1"/>
</dbReference>
<reference evidence="2 3" key="1">
    <citation type="submission" date="2016-10" db="EMBL/GenBank/DDBJ databases">
        <authorList>
            <person name="de Groot N.N."/>
        </authorList>
    </citation>
    <scope>NUCLEOTIDE SEQUENCE [LARGE SCALE GENOMIC DNA]</scope>
    <source>
        <strain evidence="2 3">IPL20</strain>
    </source>
</reference>
<dbReference type="InterPro" id="IPR024072">
    <property type="entry name" value="DHFR-like_dom_sf"/>
</dbReference>
<protein>
    <submittedName>
        <fullName evidence="2">RibD C-terminal domain-containing protein</fullName>
    </submittedName>
</protein>
<dbReference type="Pfam" id="PF01872">
    <property type="entry name" value="RibD_C"/>
    <property type="match status" value="1"/>
</dbReference>
<dbReference type="STRING" id="429728.SAMN05216456_3632"/>
<evidence type="ECO:0000313" key="3">
    <source>
        <dbReference type="Proteomes" id="UP000199074"/>
    </source>
</evidence>
<evidence type="ECO:0000259" key="1">
    <source>
        <dbReference type="Pfam" id="PF01872"/>
    </source>
</evidence>
<dbReference type="PANTHER" id="PTHR38011">
    <property type="entry name" value="DIHYDROFOLATE REDUCTASE FAMILY PROTEIN (AFU_ORTHOLOGUE AFUA_8G06820)"/>
    <property type="match status" value="1"/>
</dbReference>
<feature type="domain" description="Bacterial bifunctional deaminase-reductase C-terminal" evidence="1">
    <location>
        <begin position="24"/>
        <end position="207"/>
    </location>
</feature>
<dbReference type="Gene3D" id="3.40.430.10">
    <property type="entry name" value="Dihydrofolate Reductase, subunit A"/>
    <property type="match status" value="1"/>
</dbReference>
<proteinExistence type="predicted"/>
<gene>
    <name evidence="2" type="ORF">SAMN05216456_3632</name>
</gene>
<dbReference type="InterPro" id="IPR002734">
    <property type="entry name" value="RibDG_C"/>
</dbReference>
<dbReference type="EMBL" id="FPCK01000004">
    <property type="protein sequence ID" value="SFV38815.1"/>
    <property type="molecule type" value="Genomic_DNA"/>
</dbReference>
<dbReference type="PANTHER" id="PTHR38011:SF12">
    <property type="entry name" value="BIFUNCTIONAL DEAMINASE-REDUCTASE DOMAIN PROTEIN"/>
    <property type="match status" value="1"/>
</dbReference>
<keyword evidence="3" id="KW-1185">Reference proteome</keyword>
<dbReference type="AlphaFoldDB" id="A0A1I7NVW6"/>
<evidence type="ECO:0000313" key="2">
    <source>
        <dbReference type="EMBL" id="SFV38815.1"/>
    </source>
</evidence>
<sequence>MTGKPRMGLMESDSQGEAAMVQSVHAHMMLTLDGFGTGLGQSRERPFGSIDPRQLARWMFEDAENNSAEIRAISDYGAFVMGRNMYAAPGPGPWEADWTGWWGPNPPYHAPVFVLTHHPRPPLELEGGTTFHFVDAGPETALAHVRQAAGAGDVAIAGGVSTLRHYLNAGAVDTLHIKLVPLLAGDGNRLWDGLTAKLEPTAARHTRFATHLDFKVLG</sequence>